<feature type="region of interest" description="Disordered" evidence="7">
    <location>
        <begin position="420"/>
        <end position="443"/>
    </location>
</feature>
<dbReference type="GO" id="GO:0022857">
    <property type="term" value="F:transmembrane transporter activity"/>
    <property type="evidence" value="ECO:0007669"/>
    <property type="project" value="InterPro"/>
</dbReference>
<protein>
    <submittedName>
        <fullName evidence="10">MFS transporter</fullName>
    </submittedName>
</protein>
<dbReference type="SUPFAM" id="SSF103473">
    <property type="entry name" value="MFS general substrate transporter"/>
    <property type="match status" value="1"/>
</dbReference>
<evidence type="ECO:0000313" key="11">
    <source>
        <dbReference type="Proteomes" id="UP000295621"/>
    </source>
</evidence>
<dbReference type="AlphaFoldDB" id="A0A4R4RT37"/>
<evidence type="ECO:0000256" key="5">
    <source>
        <dbReference type="ARBA" id="ARBA00022989"/>
    </source>
</evidence>
<keyword evidence="3" id="KW-1003">Cell membrane</keyword>
<feature type="transmembrane region" description="Helical" evidence="8">
    <location>
        <begin position="36"/>
        <end position="67"/>
    </location>
</feature>
<dbReference type="EMBL" id="SMKL01000021">
    <property type="protein sequence ID" value="TDC51633.1"/>
    <property type="molecule type" value="Genomic_DNA"/>
</dbReference>
<dbReference type="OrthoDB" id="9775268at2"/>
<dbReference type="InterPro" id="IPR036259">
    <property type="entry name" value="MFS_trans_sf"/>
</dbReference>
<feature type="transmembrane region" description="Helical" evidence="8">
    <location>
        <begin position="171"/>
        <end position="191"/>
    </location>
</feature>
<evidence type="ECO:0000256" key="3">
    <source>
        <dbReference type="ARBA" id="ARBA00022475"/>
    </source>
</evidence>
<comment type="subcellular location">
    <subcellularLocation>
        <location evidence="1">Cell membrane</location>
        <topology evidence="1">Multi-pass membrane protein</topology>
    </subcellularLocation>
</comment>
<proteinExistence type="predicted"/>
<gene>
    <name evidence="10" type="ORF">E1212_11595</name>
</gene>
<dbReference type="InterPro" id="IPR020846">
    <property type="entry name" value="MFS_dom"/>
</dbReference>
<reference evidence="10 11" key="1">
    <citation type="submission" date="2019-02" db="EMBL/GenBank/DDBJ databases">
        <title>Draft genome sequences of novel Actinobacteria.</title>
        <authorList>
            <person name="Sahin N."/>
            <person name="Ay H."/>
            <person name="Saygin H."/>
        </authorList>
    </citation>
    <scope>NUCLEOTIDE SEQUENCE [LARGE SCALE GENOMIC DNA]</scope>
    <source>
        <strain evidence="10 11">KC603</strain>
    </source>
</reference>
<comment type="caution">
    <text evidence="10">The sequence shown here is derived from an EMBL/GenBank/DDBJ whole genome shotgun (WGS) entry which is preliminary data.</text>
</comment>
<keyword evidence="2" id="KW-0813">Transport</keyword>
<evidence type="ECO:0000256" key="7">
    <source>
        <dbReference type="SAM" id="MobiDB-lite"/>
    </source>
</evidence>
<dbReference type="PROSITE" id="PS50850">
    <property type="entry name" value="MFS"/>
    <property type="match status" value="1"/>
</dbReference>
<dbReference type="InterPro" id="IPR010290">
    <property type="entry name" value="TM_effector"/>
</dbReference>
<sequence>MSPTFHSLRHRNYRLYWSGMFLSNVGTWMQRIAQDWLVLVVLGGGAQAVGITTGLQFLPFLLVAPFGGLLADRFDKRKLLILTNSFLGLVGLTLGVLTLTGLAEIWHVYVLAFLLGVGSALDNPARQAFVSELVAKDDLTNAVALNSASFNAARLIGPGVAGILIGVIGTGWVFILNGASFVSPILALLLLRGVPGRPKRGEERPGAVSQLREGVAYLWSRPDLLMVVTIMFGLGTFGMNFQMTMALMATDVYDKGPSEYGLLGSIMAIGTLSGALVAARRRVPRRRLIVGGAVVFGVFEIAAGLMPSYLLFAISLVPVGIIAMTVLTAANAYVQTTVPQYVRGRVMSLYMMIFMGGTPFGAPVIGFVADAFGARWSLLGGGILTAAFAIGALLILAPRSGVVVRTRLRPRPGLVVVTTAPAPMPADEPESVRPGTRDAVSAA</sequence>
<dbReference type="GO" id="GO:0005886">
    <property type="term" value="C:plasma membrane"/>
    <property type="evidence" value="ECO:0007669"/>
    <property type="project" value="UniProtKB-SubCell"/>
</dbReference>
<evidence type="ECO:0000256" key="6">
    <source>
        <dbReference type="ARBA" id="ARBA00023136"/>
    </source>
</evidence>
<dbReference type="PANTHER" id="PTHR23513:SF11">
    <property type="entry name" value="STAPHYLOFERRIN A TRANSPORTER"/>
    <property type="match status" value="1"/>
</dbReference>
<keyword evidence="11" id="KW-1185">Reference proteome</keyword>
<keyword evidence="5 8" id="KW-1133">Transmembrane helix</keyword>
<feature type="transmembrane region" description="Helical" evidence="8">
    <location>
        <begin position="12"/>
        <end position="30"/>
    </location>
</feature>
<feature type="transmembrane region" description="Helical" evidence="8">
    <location>
        <begin position="260"/>
        <end position="279"/>
    </location>
</feature>
<feature type="transmembrane region" description="Helical" evidence="8">
    <location>
        <begin position="288"/>
        <end position="306"/>
    </location>
</feature>
<keyword evidence="4 8" id="KW-0812">Transmembrane</keyword>
<evidence type="ECO:0000256" key="8">
    <source>
        <dbReference type="SAM" id="Phobius"/>
    </source>
</evidence>
<feature type="transmembrane region" description="Helical" evidence="8">
    <location>
        <begin position="79"/>
        <end position="99"/>
    </location>
</feature>
<dbReference type="RefSeq" id="WP_131982496.1">
    <property type="nucleotide sequence ID" value="NZ_SMKL01000021.1"/>
</dbReference>
<feature type="transmembrane region" description="Helical" evidence="8">
    <location>
        <begin position="312"/>
        <end position="334"/>
    </location>
</feature>
<evidence type="ECO:0000259" key="9">
    <source>
        <dbReference type="PROSITE" id="PS50850"/>
    </source>
</evidence>
<feature type="domain" description="Major facilitator superfamily (MFS) profile" evidence="9">
    <location>
        <begin position="1"/>
        <end position="400"/>
    </location>
</feature>
<evidence type="ECO:0000256" key="1">
    <source>
        <dbReference type="ARBA" id="ARBA00004651"/>
    </source>
</evidence>
<evidence type="ECO:0000313" key="10">
    <source>
        <dbReference type="EMBL" id="TDC51633.1"/>
    </source>
</evidence>
<feature type="transmembrane region" description="Helical" evidence="8">
    <location>
        <begin position="346"/>
        <end position="369"/>
    </location>
</feature>
<feature type="transmembrane region" description="Helical" evidence="8">
    <location>
        <begin position="224"/>
        <end position="248"/>
    </location>
</feature>
<dbReference type="CDD" id="cd06173">
    <property type="entry name" value="MFS_MefA_like"/>
    <property type="match status" value="1"/>
</dbReference>
<name>A0A4R4RT37_9ACTN</name>
<dbReference type="Gene3D" id="1.20.1250.20">
    <property type="entry name" value="MFS general substrate transporter like domains"/>
    <property type="match status" value="1"/>
</dbReference>
<evidence type="ECO:0000256" key="4">
    <source>
        <dbReference type="ARBA" id="ARBA00022692"/>
    </source>
</evidence>
<dbReference type="Pfam" id="PF05977">
    <property type="entry name" value="MFS_3"/>
    <property type="match status" value="1"/>
</dbReference>
<dbReference type="Proteomes" id="UP000295621">
    <property type="component" value="Unassembled WGS sequence"/>
</dbReference>
<organism evidence="10 11">
    <name type="scientific">Jiangella ureilytica</name>
    <dbReference type="NCBI Taxonomy" id="2530374"/>
    <lineage>
        <taxon>Bacteria</taxon>
        <taxon>Bacillati</taxon>
        <taxon>Actinomycetota</taxon>
        <taxon>Actinomycetes</taxon>
        <taxon>Jiangellales</taxon>
        <taxon>Jiangellaceae</taxon>
        <taxon>Jiangella</taxon>
    </lineage>
</organism>
<keyword evidence="6 8" id="KW-0472">Membrane</keyword>
<feature type="transmembrane region" description="Helical" evidence="8">
    <location>
        <begin position="375"/>
        <end position="397"/>
    </location>
</feature>
<evidence type="ECO:0000256" key="2">
    <source>
        <dbReference type="ARBA" id="ARBA00022448"/>
    </source>
</evidence>
<dbReference type="PANTHER" id="PTHR23513">
    <property type="entry name" value="INTEGRAL MEMBRANE EFFLUX PROTEIN-RELATED"/>
    <property type="match status" value="1"/>
</dbReference>
<accession>A0A4R4RT37</accession>